<gene>
    <name evidence="2" type="ORF">BP5553_01261</name>
</gene>
<comment type="caution">
    <text evidence="2">The sequence shown here is derived from an EMBL/GenBank/DDBJ whole genome shotgun (WGS) entry which is preliminary data.</text>
</comment>
<dbReference type="AlphaFoldDB" id="A0A370U0H4"/>
<sequence length="215" mass="22749">MAGWGNVGVMPTRQYSYRVLRTPEGALGSNQSIKTTSNNDTTDNALRTGDAISTCTSYIPRLALAATASAILDAPVRPDSLARCSRNGPKGGFTRAKLVNAASQRPSSTARKSLVRGEEDGQSDSPILKVVIIEHRLRRSTSCEGIGCPATQVASKSRTEQRSKVGEQKAKGALPVPVLEGELLPSYYCKSEGDGRDVDVLIGPRAADTKTGNSS</sequence>
<protein>
    <submittedName>
        <fullName evidence="2">Uncharacterized protein</fullName>
    </submittedName>
</protein>
<evidence type="ECO:0000313" key="2">
    <source>
        <dbReference type="EMBL" id="RDL41282.1"/>
    </source>
</evidence>
<organism evidence="2 3">
    <name type="scientific">Venustampulla echinocandica</name>
    <dbReference type="NCBI Taxonomy" id="2656787"/>
    <lineage>
        <taxon>Eukaryota</taxon>
        <taxon>Fungi</taxon>
        <taxon>Dikarya</taxon>
        <taxon>Ascomycota</taxon>
        <taxon>Pezizomycotina</taxon>
        <taxon>Leotiomycetes</taxon>
        <taxon>Helotiales</taxon>
        <taxon>Pleuroascaceae</taxon>
        <taxon>Venustampulla</taxon>
    </lineage>
</organism>
<reference evidence="2 3" key="1">
    <citation type="journal article" date="2018" name="IMA Fungus">
        <title>IMA Genome-F 9: Draft genome sequence of Annulohypoxylon stygium, Aspergillus mulundensis, Berkeleyomyces basicola (syn. Thielaviopsis basicola), Ceratocystis smalleyi, two Cercospora beticola strains, Coleophoma cylindrospora, Fusarium fracticaudum, Phialophora cf. hyalina, and Morchella septimelata.</title>
        <authorList>
            <person name="Wingfield B.D."/>
            <person name="Bills G.F."/>
            <person name="Dong Y."/>
            <person name="Huang W."/>
            <person name="Nel W.J."/>
            <person name="Swalarsk-Parry B.S."/>
            <person name="Vaghefi N."/>
            <person name="Wilken P.M."/>
            <person name="An Z."/>
            <person name="de Beer Z.W."/>
            <person name="De Vos L."/>
            <person name="Chen L."/>
            <person name="Duong T.A."/>
            <person name="Gao Y."/>
            <person name="Hammerbacher A."/>
            <person name="Kikkert J.R."/>
            <person name="Li Y."/>
            <person name="Li H."/>
            <person name="Li K."/>
            <person name="Li Q."/>
            <person name="Liu X."/>
            <person name="Ma X."/>
            <person name="Naidoo K."/>
            <person name="Pethybridge S.J."/>
            <person name="Sun J."/>
            <person name="Steenkamp E.T."/>
            <person name="van der Nest M.A."/>
            <person name="van Wyk S."/>
            <person name="Wingfield M.J."/>
            <person name="Xiong C."/>
            <person name="Yue Q."/>
            <person name="Zhang X."/>
        </authorList>
    </citation>
    <scope>NUCLEOTIDE SEQUENCE [LARGE SCALE GENOMIC DNA]</scope>
    <source>
        <strain evidence="2 3">BP 5553</strain>
    </source>
</reference>
<dbReference type="Proteomes" id="UP000254866">
    <property type="component" value="Unassembled WGS sequence"/>
</dbReference>
<proteinExistence type="predicted"/>
<dbReference type="EMBL" id="NPIC01000001">
    <property type="protein sequence ID" value="RDL41282.1"/>
    <property type="molecule type" value="Genomic_DNA"/>
</dbReference>
<accession>A0A370U0H4</accession>
<evidence type="ECO:0000256" key="1">
    <source>
        <dbReference type="SAM" id="MobiDB-lite"/>
    </source>
</evidence>
<feature type="compositionally biased region" description="Polar residues" evidence="1">
    <location>
        <begin position="101"/>
        <end position="111"/>
    </location>
</feature>
<feature type="region of interest" description="Disordered" evidence="1">
    <location>
        <begin position="101"/>
        <end position="121"/>
    </location>
</feature>
<evidence type="ECO:0000313" key="3">
    <source>
        <dbReference type="Proteomes" id="UP000254866"/>
    </source>
</evidence>
<dbReference type="RefSeq" id="XP_031873938.1">
    <property type="nucleotide sequence ID" value="XM_032009884.1"/>
</dbReference>
<dbReference type="GeneID" id="43594110"/>
<name>A0A370U0H4_9HELO</name>
<keyword evidence="3" id="KW-1185">Reference proteome</keyword>